<organism evidence="4 5">
    <name type="scientific">Talaromyces marneffei (strain ATCC 18224 / CBS 334.59 / QM 7333)</name>
    <name type="common">Penicillium marneffei</name>
    <dbReference type="NCBI Taxonomy" id="441960"/>
    <lineage>
        <taxon>Eukaryota</taxon>
        <taxon>Fungi</taxon>
        <taxon>Dikarya</taxon>
        <taxon>Ascomycota</taxon>
        <taxon>Pezizomycotina</taxon>
        <taxon>Eurotiomycetes</taxon>
        <taxon>Eurotiomycetidae</taxon>
        <taxon>Eurotiales</taxon>
        <taxon>Trichocomaceae</taxon>
        <taxon>Talaromyces</taxon>
        <taxon>Talaromyces sect. Talaromyces</taxon>
    </lineage>
</organism>
<dbReference type="HOGENOM" id="CLU_027634_3_1_1"/>
<dbReference type="AlphaFoldDB" id="B6QG09"/>
<evidence type="ECO:0000256" key="1">
    <source>
        <dbReference type="ARBA" id="ARBA00022679"/>
    </source>
</evidence>
<dbReference type="Pfam" id="PF00294">
    <property type="entry name" value="PfkB"/>
    <property type="match status" value="1"/>
</dbReference>
<dbReference type="VEuPathDB" id="FungiDB:PMAA_084000"/>
<evidence type="ECO:0000313" key="4">
    <source>
        <dbReference type="EMBL" id="EEA24394.1"/>
    </source>
</evidence>
<dbReference type="GO" id="GO:0016301">
    <property type="term" value="F:kinase activity"/>
    <property type="evidence" value="ECO:0007669"/>
    <property type="project" value="UniProtKB-KW"/>
</dbReference>
<dbReference type="PANTHER" id="PTHR42774">
    <property type="entry name" value="PHOSPHOTRANSFERASE SYSTEM TRANSPORT PROTEIN"/>
    <property type="match status" value="1"/>
</dbReference>
<dbReference type="InterPro" id="IPR052562">
    <property type="entry name" value="Ketohexokinase-related"/>
</dbReference>
<dbReference type="PhylomeDB" id="B6QG09"/>
<protein>
    <submittedName>
        <fullName evidence="4">Ketohexokinase, putative</fullName>
    </submittedName>
</protein>
<evidence type="ECO:0000256" key="2">
    <source>
        <dbReference type="ARBA" id="ARBA00022777"/>
    </source>
</evidence>
<name>B6QG09_TALMQ</name>
<dbReference type="InterPro" id="IPR002173">
    <property type="entry name" value="Carboh/pur_kinase_PfkB_CS"/>
</dbReference>
<dbReference type="InterPro" id="IPR029056">
    <property type="entry name" value="Ribokinase-like"/>
</dbReference>
<dbReference type="InterPro" id="IPR011611">
    <property type="entry name" value="PfkB_dom"/>
</dbReference>
<proteinExistence type="predicted"/>
<keyword evidence="1" id="KW-0808">Transferase</keyword>
<dbReference type="OrthoDB" id="204058at2759"/>
<dbReference type="PROSITE" id="PS51450">
    <property type="entry name" value="LRR"/>
    <property type="match status" value="1"/>
</dbReference>
<keyword evidence="2 4" id="KW-0418">Kinase</keyword>
<accession>B6QG09</accession>
<dbReference type="Proteomes" id="UP000001294">
    <property type="component" value="Unassembled WGS sequence"/>
</dbReference>
<dbReference type="SUPFAM" id="SSF53613">
    <property type="entry name" value="Ribokinase-like"/>
    <property type="match status" value="1"/>
</dbReference>
<feature type="domain" description="Carbohydrate kinase PfkB" evidence="3">
    <location>
        <begin position="2"/>
        <end position="310"/>
    </location>
</feature>
<dbReference type="EMBL" id="DS995901">
    <property type="protein sequence ID" value="EEA24394.1"/>
    <property type="molecule type" value="Genomic_DNA"/>
</dbReference>
<dbReference type="STRING" id="441960.B6QG09"/>
<gene>
    <name evidence="4" type="ORF">PMAA_084000</name>
</gene>
<reference evidence="5" key="1">
    <citation type="journal article" date="2015" name="Genome Announc.">
        <title>Genome sequence of the AIDS-associated pathogen Penicillium marneffei (ATCC18224) and its near taxonomic relative Talaromyces stipitatus (ATCC10500).</title>
        <authorList>
            <person name="Nierman W.C."/>
            <person name="Fedorova-Abrams N.D."/>
            <person name="Andrianopoulos A."/>
        </authorList>
    </citation>
    <scope>NUCLEOTIDE SEQUENCE [LARGE SCALE GENOMIC DNA]</scope>
    <source>
        <strain evidence="5">ATCC 18224 / CBS 334.59 / QM 7333</strain>
    </source>
</reference>
<evidence type="ECO:0000313" key="5">
    <source>
        <dbReference type="Proteomes" id="UP000001294"/>
    </source>
</evidence>
<dbReference type="PANTHER" id="PTHR42774:SF3">
    <property type="entry name" value="KETOHEXOKINASE"/>
    <property type="match status" value="1"/>
</dbReference>
<sequence>MARLVMVGVCFVDTILRHDDRLVDHYPEEDEKLRASSLTRRRGGNCPNSLEVIQQLINLSQLKLSLNLISVLPALESASTRFIKQTLGPDVNCNSCIYRPDSTEPASAYVINSQRTGSRTIVSYNELPQMTLDEFSSSVEKLEHTEKTYFHFEGTMPEENLQCILHIRHKYPSAFISVEVENPRRVGLEKLAAEADLVFYAKGWAQAQGYSSMEECLEAQIDVTPEAKYLCCTWGKEGASLLTKPDNTRITVPALEVPDTNVVDSIGAGDTFVAGMLFGILCHTEDWDHERKLRFATELAGLKVRQDGFQGLGVAMNHRLR</sequence>
<dbReference type="PROSITE" id="PS00584">
    <property type="entry name" value="PFKB_KINASES_2"/>
    <property type="match status" value="1"/>
</dbReference>
<keyword evidence="5" id="KW-1185">Reference proteome</keyword>
<dbReference type="InterPro" id="IPR001611">
    <property type="entry name" value="Leu-rich_rpt"/>
</dbReference>
<evidence type="ECO:0000259" key="3">
    <source>
        <dbReference type="Pfam" id="PF00294"/>
    </source>
</evidence>
<dbReference type="Gene3D" id="3.40.1190.20">
    <property type="match status" value="1"/>
</dbReference>